<dbReference type="AlphaFoldDB" id="A0AAD1XI88"/>
<dbReference type="InterPro" id="IPR011936">
    <property type="entry name" value="Myxo_disulph_rpt"/>
</dbReference>
<dbReference type="Proteomes" id="UP001295684">
    <property type="component" value="Unassembled WGS sequence"/>
</dbReference>
<feature type="transmembrane region" description="Helical" evidence="4">
    <location>
        <begin position="332"/>
        <end position="350"/>
    </location>
</feature>
<feature type="transmembrane region" description="Helical" evidence="4">
    <location>
        <begin position="572"/>
        <end position="591"/>
    </location>
</feature>
<organism evidence="5 6">
    <name type="scientific">Euplotes crassus</name>
    <dbReference type="NCBI Taxonomy" id="5936"/>
    <lineage>
        <taxon>Eukaryota</taxon>
        <taxon>Sar</taxon>
        <taxon>Alveolata</taxon>
        <taxon>Ciliophora</taxon>
        <taxon>Intramacronucleata</taxon>
        <taxon>Spirotrichea</taxon>
        <taxon>Hypotrichia</taxon>
        <taxon>Euplotida</taxon>
        <taxon>Euplotidae</taxon>
        <taxon>Moneuplotes</taxon>
    </lineage>
</organism>
<protein>
    <submittedName>
        <fullName evidence="5">Uncharacterized protein</fullName>
    </submittedName>
</protein>
<feature type="transmembrane region" description="Helical" evidence="4">
    <location>
        <begin position="437"/>
        <end position="460"/>
    </location>
</feature>
<keyword evidence="4" id="KW-0812">Transmembrane</keyword>
<dbReference type="PANTHER" id="PTHR46130">
    <property type="entry name" value="LAMGL DOMAIN-CONTAINING PROTEIN"/>
    <property type="match status" value="1"/>
</dbReference>
<keyword evidence="2" id="KW-0677">Repeat</keyword>
<reference evidence="5" key="1">
    <citation type="submission" date="2023-07" db="EMBL/GenBank/DDBJ databases">
        <authorList>
            <consortium name="AG Swart"/>
            <person name="Singh M."/>
            <person name="Singh A."/>
            <person name="Seah K."/>
            <person name="Emmerich C."/>
        </authorList>
    </citation>
    <scope>NUCLEOTIDE SEQUENCE</scope>
    <source>
        <strain evidence="5">DP1</strain>
    </source>
</reference>
<keyword evidence="4" id="KW-0472">Membrane</keyword>
<feature type="transmembrane region" description="Helical" evidence="4">
    <location>
        <begin position="371"/>
        <end position="390"/>
    </location>
</feature>
<keyword evidence="1" id="KW-0732">Signal</keyword>
<evidence type="ECO:0000256" key="3">
    <source>
        <dbReference type="ARBA" id="ARBA00023157"/>
    </source>
</evidence>
<evidence type="ECO:0000256" key="4">
    <source>
        <dbReference type="SAM" id="Phobius"/>
    </source>
</evidence>
<sequence>MLRNLDFYYWGDITPGVANLAARLNTRMISSYTGPTSLTLVQDNELISNFPTDAVFTTTVAYNLVASQAYDIEIDWVDYGGPGGITLKWDIGAGSVPIPAERFAIKSDVGNSPIQISVGCQSKYEQTPSTTDQCRPKCGDGFVVGTEACDDANTAGGDGCKSDCTGVETSWVCPGGTTMTKSICTECTQGFYQNDPSNPTYCVTHCGDGYKVGTEVCDNANTADGDGCKADCTTVESSWACSGGSSISKSECTECTLGFYQNYPLNPTACITQCGDGYRAGSEPCDDDNTIDGDGCSSSCDEVEIGWRCDQSSPTQCQRYYKSIPLSDQEKAMQGSMISIIAVVVSLNIIGGMMSKSSTNSVLSSLNQLQLLVLLLLLDIFLPLKVTNYLRSLSSSLFNINIDWSFFIVFKKLADWFDYPQERVDFDMIDISSGSTFLNLNILIAIMMVFIVSHLIFMLLEKCSKKSNHIISRFFRKVCSAFTFGMYVVLIYEGFINLCLCVFSELRRFEVTNSGPEQASSYSAFFFCAFILVIFCTVVGVWINTKTIKKKFLRRELFEGLKPARMARLHPLMFLFRRAILCLMIIHLRYLQRSLFLGLYSVVNLVHCLMICAIRPFQKVSENITEVVNEVFYLGFCSFLFFHCKETYWNNTKASIYYWVLVSNSIFNALFSITVFIYTVIKKSKNAAIDPDQGAYNNLEANREQISFSLQQISY</sequence>
<comment type="caution">
    <text evidence="5">The sequence shown here is derived from an EMBL/GenBank/DDBJ whole genome shotgun (WGS) entry which is preliminary data.</text>
</comment>
<dbReference type="GO" id="GO:0006508">
    <property type="term" value="P:proteolysis"/>
    <property type="evidence" value="ECO:0007669"/>
    <property type="project" value="TreeGrafter"/>
</dbReference>
<feature type="transmembrane region" description="Helical" evidence="4">
    <location>
        <begin position="656"/>
        <end position="681"/>
    </location>
</feature>
<evidence type="ECO:0000256" key="2">
    <source>
        <dbReference type="ARBA" id="ARBA00022737"/>
    </source>
</evidence>
<dbReference type="InterPro" id="IPR043543">
    <property type="entry name" value="PAPPA/PAPPA2"/>
</dbReference>
<name>A0AAD1XI88_EUPCR</name>
<dbReference type="PANTHER" id="PTHR46130:SF3">
    <property type="entry name" value="CHROMOSOME UNDETERMINED SCAFFOLD_33, WHOLE GENOME SHOTGUN SEQUENCE"/>
    <property type="match status" value="1"/>
</dbReference>
<dbReference type="GO" id="GO:0007166">
    <property type="term" value="P:cell surface receptor signaling pathway"/>
    <property type="evidence" value="ECO:0007669"/>
    <property type="project" value="TreeGrafter"/>
</dbReference>
<keyword evidence="4" id="KW-1133">Transmembrane helix</keyword>
<dbReference type="GO" id="GO:0004222">
    <property type="term" value="F:metalloendopeptidase activity"/>
    <property type="evidence" value="ECO:0007669"/>
    <property type="project" value="TreeGrafter"/>
</dbReference>
<gene>
    <name evidence="5" type="ORF">ECRASSUSDP1_LOCUS14537</name>
</gene>
<keyword evidence="3" id="KW-1015">Disulfide bond</keyword>
<feature type="transmembrane region" description="Helical" evidence="4">
    <location>
        <begin position="524"/>
        <end position="545"/>
    </location>
</feature>
<evidence type="ECO:0000313" key="5">
    <source>
        <dbReference type="EMBL" id="CAI2373197.1"/>
    </source>
</evidence>
<proteinExistence type="predicted"/>
<accession>A0AAD1XI88</accession>
<dbReference type="NCBIfam" id="TIGR02232">
    <property type="entry name" value="myxo_disulf_rpt"/>
    <property type="match status" value="3"/>
</dbReference>
<keyword evidence="6" id="KW-1185">Reference proteome</keyword>
<feature type="transmembrane region" description="Helical" evidence="4">
    <location>
        <begin position="597"/>
        <end position="615"/>
    </location>
</feature>
<evidence type="ECO:0000313" key="6">
    <source>
        <dbReference type="Proteomes" id="UP001295684"/>
    </source>
</evidence>
<evidence type="ECO:0000256" key="1">
    <source>
        <dbReference type="ARBA" id="ARBA00022729"/>
    </source>
</evidence>
<feature type="transmembrane region" description="Helical" evidence="4">
    <location>
        <begin position="481"/>
        <end position="504"/>
    </location>
</feature>
<dbReference type="EMBL" id="CAMPGE010014528">
    <property type="protein sequence ID" value="CAI2373197.1"/>
    <property type="molecule type" value="Genomic_DNA"/>
</dbReference>
<dbReference type="GO" id="GO:0005615">
    <property type="term" value="C:extracellular space"/>
    <property type="evidence" value="ECO:0007669"/>
    <property type="project" value="TreeGrafter"/>
</dbReference>
<dbReference type="Pfam" id="PF13948">
    <property type="entry name" value="DUF4215"/>
    <property type="match status" value="3"/>
</dbReference>
<feature type="transmembrane region" description="Helical" evidence="4">
    <location>
        <begin position="627"/>
        <end position="644"/>
    </location>
</feature>